<dbReference type="Proteomes" id="UP001064632">
    <property type="component" value="Chromosome"/>
</dbReference>
<organism evidence="2 3">
    <name type="scientific">Tahibacter amnicola</name>
    <dbReference type="NCBI Taxonomy" id="2976241"/>
    <lineage>
        <taxon>Bacteria</taxon>
        <taxon>Pseudomonadati</taxon>
        <taxon>Pseudomonadota</taxon>
        <taxon>Gammaproteobacteria</taxon>
        <taxon>Lysobacterales</taxon>
        <taxon>Rhodanobacteraceae</taxon>
        <taxon>Tahibacter</taxon>
    </lineage>
</organism>
<evidence type="ECO:0000313" key="3">
    <source>
        <dbReference type="Proteomes" id="UP001064632"/>
    </source>
</evidence>
<keyword evidence="3" id="KW-1185">Reference proteome</keyword>
<dbReference type="EMBL" id="CP104694">
    <property type="protein sequence ID" value="UXI68898.1"/>
    <property type="molecule type" value="Genomic_DNA"/>
</dbReference>
<name>A0ABY6BFU3_9GAMM</name>
<dbReference type="RefSeq" id="WP_261695857.1">
    <property type="nucleotide sequence ID" value="NZ_CP104694.1"/>
</dbReference>
<feature type="chain" id="PRO_5046643682" evidence="1">
    <location>
        <begin position="22"/>
        <end position="154"/>
    </location>
</feature>
<sequence>MIPRRVLFALGLAAASTPAAASECAAPLQVDRGTIVAVTGVLQRDIHWGPPNFGENPESDARFDAWILVVSPELDVRLSDPAKGPERQRLSRLQLSVAPEIASRAELLRRVGQSVRASGKLWSASTPGDVLPVVMGVTAMATGTPGDTLTCASR</sequence>
<gene>
    <name evidence="2" type="ORF">N4264_04375</name>
</gene>
<feature type="signal peptide" evidence="1">
    <location>
        <begin position="1"/>
        <end position="21"/>
    </location>
</feature>
<reference evidence="2" key="1">
    <citation type="submission" date="2022-09" db="EMBL/GenBank/DDBJ databases">
        <title>Tahibacter sp. nov., isolated from a fresh water.</title>
        <authorList>
            <person name="Baek J.H."/>
            <person name="Lee J.K."/>
            <person name="Kim J.M."/>
            <person name="Jeon C.O."/>
        </authorList>
    </citation>
    <scope>NUCLEOTIDE SEQUENCE</scope>
    <source>
        <strain evidence="2">W38</strain>
    </source>
</reference>
<accession>A0ABY6BFU3</accession>
<evidence type="ECO:0000256" key="1">
    <source>
        <dbReference type="SAM" id="SignalP"/>
    </source>
</evidence>
<keyword evidence="1" id="KW-0732">Signal</keyword>
<proteinExistence type="predicted"/>
<protein>
    <submittedName>
        <fullName evidence="2">Uncharacterized protein</fullName>
    </submittedName>
</protein>
<evidence type="ECO:0000313" key="2">
    <source>
        <dbReference type="EMBL" id="UXI68898.1"/>
    </source>
</evidence>